<dbReference type="AlphaFoldDB" id="A0A7H9HNL1"/>
<evidence type="ECO:0000313" key="2">
    <source>
        <dbReference type="EMBL" id="QLQ77764.1"/>
    </source>
</evidence>
<sequence length="167" mass="19727">MNQQTRYINVDGYLLQAVDGETSYKIVSFKNARCKMSMKEREQFEKDELVDIDGYLSQESDLFDCTSKRLFEMIPTQQRLFWEQLEPRATKVVTTRTPAECKRSSTTEDVIQITYKANRKKFLRYTTARLDQFTFQMPDDNTRAFWKALAELERGKPLESCTFKAIR</sequence>
<dbReference type="EMBL" id="CP059269">
    <property type="protein sequence ID" value="QLQ79364.1"/>
    <property type="molecule type" value="Genomic_DNA"/>
</dbReference>
<organism evidence="3 4">
    <name type="scientific">Torulaspora globosa</name>
    <dbReference type="NCBI Taxonomy" id="48254"/>
    <lineage>
        <taxon>Eukaryota</taxon>
        <taxon>Fungi</taxon>
        <taxon>Dikarya</taxon>
        <taxon>Ascomycota</taxon>
        <taxon>Saccharomycotina</taxon>
        <taxon>Saccharomycetes</taxon>
        <taxon>Saccharomycetales</taxon>
        <taxon>Saccharomycetaceae</taxon>
        <taxon>Torulaspora</taxon>
    </lineage>
</organism>
<evidence type="ECO:0000259" key="1">
    <source>
        <dbReference type="Pfam" id="PF11603"/>
    </source>
</evidence>
<feature type="domain" description="Sir1 ORC-binding" evidence="1">
    <location>
        <begin position="5"/>
        <end position="123"/>
    </location>
</feature>
<dbReference type="SUPFAM" id="SSF144005">
    <property type="entry name" value="ORC1-binding domain"/>
    <property type="match status" value="1"/>
</dbReference>
<dbReference type="Proteomes" id="UP000510647">
    <property type="component" value="Chromosome 3"/>
</dbReference>
<name>A0A7H9HNL1_9SACH</name>
<dbReference type="InterPro" id="IPR021646">
    <property type="entry name" value="Sir1_ORC-binding"/>
</dbReference>
<dbReference type="InterPro" id="IPR037240">
    <property type="entry name" value="ORC1-binding_dom"/>
</dbReference>
<dbReference type="EMBL" id="CP059267">
    <property type="protein sequence ID" value="QLQ77764.1"/>
    <property type="molecule type" value="Genomic_DNA"/>
</dbReference>
<dbReference type="Proteomes" id="UP000510647">
    <property type="component" value="Chromosome 1"/>
</dbReference>
<reference evidence="3 4" key="1">
    <citation type="submission" date="2020-06" db="EMBL/GenBank/DDBJ databases">
        <title>The yeast mating-type switching endonuclease HO is a domesticated member of an unorthodox homing genetic element family.</title>
        <authorList>
            <person name="Coughlan A.Y."/>
            <person name="Lombardi L."/>
            <person name="Braun-Galleani S."/>
            <person name="Martos A.R."/>
            <person name="Galeote V."/>
            <person name="Bigey F."/>
            <person name="Dequin S."/>
            <person name="Byrne K.P."/>
            <person name="Wolfe K.H."/>
        </authorList>
    </citation>
    <scope>NUCLEOTIDE SEQUENCE [LARGE SCALE GENOMIC DNA]</scope>
    <source>
        <strain evidence="3 4">CBS2947</strain>
    </source>
</reference>
<gene>
    <name evidence="2" type="ORF">HG537_0A00110</name>
    <name evidence="3" type="ORF">HG537_0C00110</name>
</gene>
<evidence type="ECO:0000313" key="3">
    <source>
        <dbReference type="EMBL" id="QLQ79364.1"/>
    </source>
</evidence>
<dbReference type="Pfam" id="PF11603">
    <property type="entry name" value="Sir1"/>
    <property type="match status" value="1"/>
</dbReference>
<evidence type="ECO:0000313" key="4">
    <source>
        <dbReference type="Proteomes" id="UP000510647"/>
    </source>
</evidence>
<accession>A0A7H9HNL1</accession>
<protein>
    <recommendedName>
        <fullName evidence="1">Sir1 ORC-binding domain-containing protein</fullName>
    </recommendedName>
</protein>
<keyword evidence="4" id="KW-1185">Reference proteome</keyword>
<proteinExistence type="predicted"/>